<protein>
    <submittedName>
        <fullName evidence="2">Uncharacterized protein</fullName>
    </submittedName>
</protein>
<dbReference type="RefSeq" id="WP_345209823.1">
    <property type="nucleotide sequence ID" value="NZ_BAABFT010000002.1"/>
</dbReference>
<name>A0ABP8FYM9_9SPHI</name>
<feature type="transmembrane region" description="Helical" evidence="1">
    <location>
        <begin position="6"/>
        <end position="24"/>
    </location>
</feature>
<sequence length="296" mass="34062">MTDSYPYDLILQCILTASIPFTLYFQIKGDFRARTLEKKKEAKILMWLTGFFTLITICYQILNAVVANGKEEILNASLKSISDKNDSLNKLIVLSNFSLRKKIDTSQAENARIAAEKALIASRELNLTADHLTTIITGSRRPPEFFFEKNVSKLNGLLKNYDKLPANFIVTVIDYEWASICKRTKDNKFIDKSCYLKYSKSQSVSMPAGSLTEIPLPFIIDHEIFGRYQILIDYPDTRFVIQVEYKVEQKVITMSKRILKLNSVLNATQVSELNQLRIDWRKEFDIPLNIVFADFL</sequence>
<keyword evidence="1" id="KW-0472">Membrane</keyword>
<organism evidence="2 3">
    <name type="scientific">Mucilaginibacter gynuensis</name>
    <dbReference type="NCBI Taxonomy" id="1302236"/>
    <lineage>
        <taxon>Bacteria</taxon>
        <taxon>Pseudomonadati</taxon>
        <taxon>Bacteroidota</taxon>
        <taxon>Sphingobacteriia</taxon>
        <taxon>Sphingobacteriales</taxon>
        <taxon>Sphingobacteriaceae</taxon>
        <taxon>Mucilaginibacter</taxon>
    </lineage>
</organism>
<gene>
    <name evidence="2" type="ORF">GCM10023149_09150</name>
</gene>
<reference evidence="3" key="1">
    <citation type="journal article" date="2019" name="Int. J. Syst. Evol. Microbiol.">
        <title>The Global Catalogue of Microorganisms (GCM) 10K type strain sequencing project: providing services to taxonomists for standard genome sequencing and annotation.</title>
        <authorList>
            <consortium name="The Broad Institute Genomics Platform"/>
            <consortium name="The Broad Institute Genome Sequencing Center for Infectious Disease"/>
            <person name="Wu L."/>
            <person name="Ma J."/>
        </authorList>
    </citation>
    <scope>NUCLEOTIDE SEQUENCE [LARGE SCALE GENOMIC DNA]</scope>
    <source>
        <strain evidence="3">JCM 17705</strain>
    </source>
</reference>
<comment type="caution">
    <text evidence="2">The sequence shown here is derived from an EMBL/GenBank/DDBJ whole genome shotgun (WGS) entry which is preliminary data.</text>
</comment>
<keyword evidence="1" id="KW-0812">Transmembrane</keyword>
<evidence type="ECO:0000313" key="2">
    <source>
        <dbReference type="EMBL" id="GAA4313402.1"/>
    </source>
</evidence>
<keyword evidence="1" id="KW-1133">Transmembrane helix</keyword>
<dbReference type="EMBL" id="BAABFT010000002">
    <property type="protein sequence ID" value="GAA4313402.1"/>
    <property type="molecule type" value="Genomic_DNA"/>
</dbReference>
<dbReference type="Proteomes" id="UP001500582">
    <property type="component" value="Unassembled WGS sequence"/>
</dbReference>
<accession>A0ABP8FYM9</accession>
<keyword evidence="3" id="KW-1185">Reference proteome</keyword>
<evidence type="ECO:0000313" key="3">
    <source>
        <dbReference type="Proteomes" id="UP001500582"/>
    </source>
</evidence>
<evidence type="ECO:0000256" key="1">
    <source>
        <dbReference type="SAM" id="Phobius"/>
    </source>
</evidence>
<feature type="transmembrane region" description="Helical" evidence="1">
    <location>
        <begin position="44"/>
        <end position="62"/>
    </location>
</feature>
<proteinExistence type="predicted"/>